<organism evidence="1">
    <name type="scientific">Salmonella enterica</name>
    <name type="common">Salmonella choleraesuis</name>
    <dbReference type="NCBI Taxonomy" id="28901"/>
    <lineage>
        <taxon>Bacteria</taxon>
        <taxon>Pseudomonadati</taxon>
        <taxon>Pseudomonadota</taxon>
        <taxon>Gammaproteobacteria</taxon>
        <taxon>Enterobacterales</taxon>
        <taxon>Enterobacteriaceae</taxon>
        <taxon>Salmonella</taxon>
    </lineage>
</organism>
<gene>
    <name evidence="1" type="ORF">EAK82_11955</name>
</gene>
<protein>
    <submittedName>
        <fullName evidence="1">Uncharacterized protein</fullName>
    </submittedName>
</protein>
<accession>A0A3R0XSH6</accession>
<evidence type="ECO:0000313" key="1">
    <source>
        <dbReference type="EMBL" id="MLW00954.1"/>
    </source>
</evidence>
<comment type="caution">
    <text evidence="1">The sequence shown here is derived from an EMBL/GenBank/DDBJ whole genome shotgun (WGS) entry which is preliminary data.</text>
</comment>
<dbReference type="AlphaFoldDB" id="A0A3R0XSH6"/>
<reference evidence="1" key="1">
    <citation type="submission" date="2018-10" db="EMBL/GenBank/DDBJ databases">
        <authorList>
            <consortium name="PulseNet: The National Subtyping Network for Foodborne Disease Surveillance"/>
            <person name="Tarr C.L."/>
            <person name="Trees E."/>
            <person name="Katz L.S."/>
            <person name="Carleton-Romer H.A."/>
            <person name="Stroika S."/>
            <person name="Kucerova Z."/>
            <person name="Roache K.F."/>
            <person name="Sabol A.L."/>
            <person name="Besser J."/>
            <person name="Gerner-Smidt P."/>
        </authorList>
    </citation>
    <scope>NUCLEOTIDE SEQUENCE [LARGE SCALE GENOMIC DNA]</scope>
    <source>
        <strain evidence="1">PNUSAS038541</strain>
    </source>
</reference>
<sequence length="231" mass="26766">MYLMMPLHMHIDYGFGATAEQFKESADILSASESVKDLGMPVNYLRRHAIELYLKSLIYVLHRKFKIPFSSGGTLEKPKIKVLGKDCELENMHDIRLLTMYLMDQHNKLIPCFFHLGIGVIEKDILHKINKINSIDSKSTFFRYPKTGDHIQDMRKSSVRQKSTEDIINSMNKKEGKYVKALLLVDGEDNIVDSFDIDVDVFPDLNKNLIYLCDYFHDLHAAYRWGICDGR</sequence>
<proteinExistence type="predicted"/>
<dbReference type="Proteomes" id="UP000885392">
    <property type="component" value="Unassembled WGS sequence"/>
</dbReference>
<name>A0A3R0XSH6_SALER</name>
<dbReference type="EMBL" id="RVIJ01000009">
    <property type="protein sequence ID" value="MLW00954.1"/>
    <property type="molecule type" value="Genomic_DNA"/>
</dbReference>